<dbReference type="Proteomes" id="UP001652625">
    <property type="component" value="Chromosome 09"/>
</dbReference>
<dbReference type="PANTHER" id="PTHR34921:SF1">
    <property type="entry name" value="MEIOTIC RECOMBINATION PROTEIN REC114"/>
    <property type="match status" value="1"/>
</dbReference>
<proteinExistence type="predicted"/>
<dbReference type="PANTHER" id="PTHR34921">
    <property type="entry name" value="MEIOTIC RECOMBINATION PROTEIN REC114"/>
    <property type="match status" value="1"/>
</dbReference>
<dbReference type="InterPro" id="IPR029168">
    <property type="entry name" value="REC114L"/>
</dbReference>
<reference evidence="2" key="1">
    <citation type="submission" date="2025-08" db="UniProtKB">
        <authorList>
            <consortium name="RefSeq"/>
        </authorList>
    </citation>
    <scope>IDENTIFICATION</scope>
</reference>
<protein>
    <submittedName>
        <fullName evidence="2">Meiotic recombination protein REC114 isoform X2</fullName>
    </submittedName>
</protein>
<organism evidence="1 2">
    <name type="scientific">Hydra vulgaris</name>
    <name type="common">Hydra</name>
    <name type="synonym">Hydra attenuata</name>
    <dbReference type="NCBI Taxonomy" id="6087"/>
    <lineage>
        <taxon>Eukaryota</taxon>
        <taxon>Metazoa</taxon>
        <taxon>Cnidaria</taxon>
        <taxon>Hydrozoa</taxon>
        <taxon>Hydroidolina</taxon>
        <taxon>Anthoathecata</taxon>
        <taxon>Aplanulata</taxon>
        <taxon>Hydridae</taxon>
        <taxon>Hydra</taxon>
    </lineage>
</organism>
<keyword evidence="1" id="KW-1185">Reference proteome</keyword>
<dbReference type="GeneID" id="105843623"/>
<dbReference type="RefSeq" id="XP_065661628.1">
    <property type="nucleotide sequence ID" value="XM_065805556.1"/>
</dbReference>
<evidence type="ECO:0000313" key="1">
    <source>
        <dbReference type="Proteomes" id="UP001652625"/>
    </source>
</evidence>
<sequence>MAAKIWKIEKYGRFKKANPNIYLTESNKCGEWEILESLSSKPILLSVVPPLNLILKFGSEVLESFTLLETSNWLRAISKSDSMLFFYKIKNEFRRFRIKFSKDDFKSAEEQCNDFVTLIAPHVHVQNANNSSNLQSSEVNYDADSSISSTLNRTDISQADIRQTETITNVTRNVMMQMHNLPSYYETTNLKVNEDTNANMIKTLLLDPNFPAFVESVEKLLAEMTK</sequence>
<name>A0ABM4CIP9_HYDVU</name>
<dbReference type="Pfam" id="PF15165">
    <property type="entry name" value="REC114-like"/>
    <property type="match status" value="1"/>
</dbReference>
<gene>
    <name evidence="2" type="primary">LOC105843623</name>
</gene>
<accession>A0ABM4CIP9</accession>
<evidence type="ECO:0000313" key="2">
    <source>
        <dbReference type="RefSeq" id="XP_065661628.1"/>
    </source>
</evidence>